<comment type="caution">
    <text evidence="3">The sequence shown here is derived from an EMBL/GenBank/DDBJ whole genome shotgun (WGS) entry which is preliminary data.</text>
</comment>
<comment type="subcellular location">
    <subcellularLocation>
        <location evidence="1">Membrane</location>
    </subcellularLocation>
</comment>
<dbReference type="PANTHER" id="PTHR14097:SF9">
    <property type="entry name" value="EPIMERASE, PUTATIVE (AFU_ORTHOLOGUE AFUA_8G07320)-RELATED"/>
    <property type="match status" value="1"/>
</dbReference>
<reference evidence="3 4" key="1">
    <citation type="submission" date="2024-02" db="EMBL/GenBank/DDBJ databases">
        <title>De novo assembly and annotation of 12 fungi associated with fruit tree decline syndrome in Ontario, Canada.</title>
        <authorList>
            <person name="Sulman M."/>
            <person name="Ellouze W."/>
            <person name="Ilyukhin E."/>
        </authorList>
    </citation>
    <scope>NUCLEOTIDE SEQUENCE [LARGE SCALE GENOMIC DNA]</scope>
    <source>
        <strain evidence="3 4">M11/M66-122</strain>
    </source>
</reference>
<name>A0AAN9UL00_9PEZI</name>
<protein>
    <recommendedName>
        <fullName evidence="2">NAD-dependent epimerase/dehydratase domain-containing protein</fullName>
    </recommendedName>
</protein>
<dbReference type="InterPro" id="IPR001509">
    <property type="entry name" value="Epimerase_deHydtase"/>
</dbReference>
<dbReference type="Proteomes" id="UP001320420">
    <property type="component" value="Unassembled WGS sequence"/>
</dbReference>
<organism evidence="3 4">
    <name type="scientific">Diatrype stigma</name>
    <dbReference type="NCBI Taxonomy" id="117547"/>
    <lineage>
        <taxon>Eukaryota</taxon>
        <taxon>Fungi</taxon>
        <taxon>Dikarya</taxon>
        <taxon>Ascomycota</taxon>
        <taxon>Pezizomycotina</taxon>
        <taxon>Sordariomycetes</taxon>
        <taxon>Xylariomycetidae</taxon>
        <taxon>Xylariales</taxon>
        <taxon>Diatrypaceae</taxon>
        <taxon>Diatrype</taxon>
    </lineage>
</organism>
<dbReference type="AlphaFoldDB" id="A0AAN9UL00"/>
<dbReference type="SUPFAM" id="SSF51735">
    <property type="entry name" value="NAD(P)-binding Rossmann-fold domains"/>
    <property type="match status" value="1"/>
</dbReference>
<sequence length="244" mass="26307">MKLIVAGATGYVAKEVVRQSLGRKEISSVIALARKPVPVPEGLANSADAAKLHNVCIEDYGQYPDHVKKEFAGAGACIWTVGISPGTATTMDRDELKRVCDTCTIAGMKAMYEAGPAKPFRFLYVCGETADRDQTKKLSMTAKKDENVTRAEYDLMRGECENHVLQFASEHEGIEAAAARPAMIYAPDEPLKTYVLAPIARLMIGAPGISTVGLAKVLLDQVIGGFEKDPLHAKDLVRLSKVTA</sequence>
<dbReference type="Pfam" id="PF01370">
    <property type="entry name" value="Epimerase"/>
    <property type="match status" value="1"/>
</dbReference>
<evidence type="ECO:0000259" key="2">
    <source>
        <dbReference type="Pfam" id="PF01370"/>
    </source>
</evidence>
<dbReference type="PANTHER" id="PTHR14097">
    <property type="entry name" value="OXIDOREDUCTASE HTATIP2"/>
    <property type="match status" value="1"/>
</dbReference>
<gene>
    <name evidence="3" type="ORF">SLS62_007732</name>
</gene>
<feature type="domain" description="NAD-dependent epimerase/dehydratase" evidence="2">
    <location>
        <begin position="4"/>
        <end position="238"/>
    </location>
</feature>
<dbReference type="GO" id="GO:0016020">
    <property type="term" value="C:membrane"/>
    <property type="evidence" value="ECO:0007669"/>
    <property type="project" value="UniProtKB-SubCell"/>
</dbReference>
<keyword evidence="4" id="KW-1185">Reference proteome</keyword>
<evidence type="ECO:0000313" key="4">
    <source>
        <dbReference type="Proteomes" id="UP001320420"/>
    </source>
</evidence>
<dbReference type="InterPro" id="IPR036291">
    <property type="entry name" value="NAD(P)-bd_dom_sf"/>
</dbReference>
<accession>A0AAN9UL00</accession>
<dbReference type="EMBL" id="JAKJXP020000066">
    <property type="protein sequence ID" value="KAK7750324.1"/>
    <property type="molecule type" value="Genomic_DNA"/>
</dbReference>
<evidence type="ECO:0000256" key="1">
    <source>
        <dbReference type="ARBA" id="ARBA00004370"/>
    </source>
</evidence>
<proteinExistence type="predicted"/>
<evidence type="ECO:0000313" key="3">
    <source>
        <dbReference type="EMBL" id="KAK7750324.1"/>
    </source>
</evidence>
<dbReference type="Gene3D" id="3.40.50.720">
    <property type="entry name" value="NAD(P)-binding Rossmann-like Domain"/>
    <property type="match status" value="1"/>
</dbReference>